<evidence type="ECO:0000313" key="3">
    <source>
        <dbReference type="RefSeq" id="XP_012943112.1"/>
    </source>
</evidence>
<proteinExistence type="predicted"/>
<evidence type="ECO:0000313" key="2">
    <source>
        <dbReference type="Proteomes" id="UP000694888"/>
    </source>
</evidence>
<accession>A0ABM1A8Z9</accession>
<dbReference type="GeneID" id="101851439"/>
<keyword evidence="2" id="KW-1185">Reference proteome</keyword>
<organism evidence="2 3">
    <name type="scientific">Aplysia californica</name>
    <name type="common">California sea hare</name>
    <dbReference type="NCBI Taxonomy" id="6500"/>
    <lineage>
        <taxon>Eukaryota</taxon>
        <taxon>Metazoa</taxon>
        <taxon>Spiralia</taxon>
        <taxon>Lophotrochozoa</taxon>
        <taxon>Mollusca</taxon>
        <taxon>Gastropoda</taxon>
        <taxon>Heterobranchia</taxon>
        <taxon>Euthyneura</taxon>
        <taxon>Tectipleura</taxon>
        <taxon>Aplysiida</taxon>
        <taxon>Aplysioidea</taxon>
        <taxon>Aplysiidae</taxon>
        <taxon>Aplysia</taxon>
    </lineage>
</organism>
<name>A0ABM1A8Z9_APLCA</name>
<protein>
    <submittedName>
        <fullName evidence="3">Uncharacterized protein LOC101851439</fullName>
    </submittedName>
</protein>
<feature type="region of interest" description="Disordered" evidence="1">
    <location>
        <begin position="286"/>
        <end position="316"/>
    </location>
</feature>
<dbReference type="Proteomes" id="UP000694888">
    <property type="component" value="Unplaced"/>
</dbReference>
<gene>
    <name evidence="3" type="primary">LOC101851439</name>
</gene>
<feature type="compositionally biased region" description="Basic and acidic residues" evidence="1">
    <location>
        <begin position="294"/>
        <end position="305"/>
    </location>
</feature>
<evidence type="ECO:0000256" key="1">
    <source>
        <dbReference type="SAM" id="MobiDB-lite"/>
    </source>
</evidence>
<sequence>MADLWRSSSVASNKKMGRKQSLACVASRASMDWLNFTKSLGSSTTNIAPRPLPRKCIRCSPRYMPRPGPSQQLHDFEMTHWQLTFDAMGGLRHAQLPEAPPSDVLSDVPYHCSAYGRTFEAKFGELNSVRAIPVPEKRLIKSSKCQQLSIHNLPAARPLSKPDVLSQKILQGGQGPLPKYLPKSSVRVRLLGRSKLGRELTSADICLLMWKFGPVLFTISEGKNSLVTTFEFISSAYSAVNARNLPQGMTVTWCYDQFNNFGHYNLHKDYAVSNDKVWTQGLTRFAGRGQTDPTSDRTNKKSERRASKKKLTFDSP</sequence>
<reference evidence="3" key="1">
    <citation type="submission" date="2025-08" db="UniProtKB">
        <authorList>
            <consortium name="RefSeq"/>
        </authorList>
    </citation>
    <scope>IDENTIFICATION</scope>
</reference>
<dbReference type="RefSeq" id="XP_012943112.1">
    <property type="nucleotide sequence ID" value="XM_013087658.2"/>
</dbReference>